<dbReference type="PANTHER" id="PTHR39190:SF1">
    <property type="entry name" value="FLAGELLAR ASSEMBLY FACTOR FLIW"/>
    <property type="match status" value="1"/>
</dbReference>
<evidence type="ECO:0000313" key="6">
    <source>
        <dbReference type="Proteomes" id="UP000271031"/>
    </source>
</evidence>
<keyword evidence="5" id="KW-0282">Flagellum</keyword>
<name>A0A3M8DYM0_9BACL</name>
<dbReference type="Gene3D" id="2.30.290.10">
    <property type="entry name" value="BH3618-like"/>
    <property type="match status" value="1"/>
</dbReference>
<gene>
    <name evidence="4" type="primary">fliW</name>
    <name evidence="5" type="ORF">EDM56_00420</name>
</gene>
<keyword evidence="1 4" id="KW-0963">Cytoplasm</keyword>
<dbReference type="EMBL" id="RHHQ01000002">
    <property type="protein sequence ID" value="RNB92645.1"/>
    <property type="molecule type" value="Genomic_DNA"/>
</dbReference>
<keyword evidence="5" id="KW-0969">Cilium</keyword>
<keyword evidence="6" id="KW-1185">Reference proteome</keyword>
<keyword evidence="2 4" id="KW-1005">Bacterial flagellum biogenesis</keyword>
<dbReference type="InterPro" id="IPR024046">
    <property type="entry name" value="Flagellar_assmbl_FliW_dom_sf"/>
</dbReference>
<keyword evidence="3 4" id="KW-0810">Translation regulation</keyword>
<dbReference type="SUPFAM" id="SSF141457">
    <property type="entry name" value="BH3618-like"/>
    <property type="match status" value="1"/>
</dbReference>
<dbReference type="GO" id="GO:0044780">
    <property type="term" value="P:bacterial-type flagellum assembly"/>
    <property type="evidence" value="ECO:0007669"/>
    <property type="project" value="UniProtKB-UniRule"/>
</dbReference>
<comment type="caution">
    <text evidence="5">The sequence shown here is derived from an EMBL/GenBank/DDBJ whole genome shotgun (WGS) entry which is preliminary data.</text>
</comment>
<evidence type="ECO:0000256" key="3">
    <source>
        <dbReference type="ARBA" id="ARBA00022845"/>
    </source>
</evidence>
<keyword evidence="4" id="KW-0143">Chaperone</keyword>
<evidence type="ECO:0000256" key="1">
    <source>
        <dbReference type="ARBA" id="ARBA00022490"/>
    </source>
</evidence>
<dbReference type="GO" id="GO:0006417">
    <property type="term" value="P:regulation of translation"/>
    <property type="evidence" value="ECO:0007669"/>
    <property type="project" value="UniProtKB-KW"/>
</dbReference>
<comment type="similarity">
    <text evidence="4">Belongs to the FliW family.</text>
</comment>
<dbReference type="PANTHER" id="PTHR39190">
    <property type="entry name" value="FLAGELLAR ASSEMBLY FACTOR FLIW"/>
    <property type="match status" value="1"/>
</dbReference>
<dbReference type="Pfam" id="PF02623">
    <property type="entry name" value="FliW"/>
    <property type="match status" value="1"/>
</dbReference>
<dbReference type="AlphaFoldDB" id="A0A3M8DYM0"/>
<proteinExistence type="inferred from homology"/>
<comment type="function">
    <text evidence="4">Acts as an anti-CsrA protein, binds CsrA and prevents it from repressing translation of its target genes, one of which is flagellin. Binds to flagellin and participates in the assembly of the flagellum.</text>
</comment>
<protein>
    <recommendedName>
        <fullName evidence="4">Flagellar assembly factor FliW</fullName>
    </recommendedName>
</protein>
<evidence type="ECO:0000313" key="5">
    <source>
        <dbReference type="EMBL" id="RNB92645.1"/>
    </source>
</evidence>
<accession>A0A3M8DYM0</accession>
<comment type="subunit">
    <text evidence="4">Interacts with translational regulator CsrA and flagellin(s).</text>
</comment>
<dbReference type="InterPro" id="IPR003775">
    <property type="entry name" value="Flagellar_assembly_factor_FliW"/>
</dbReference>
<dbReference type="GO" id="GO:0005737">
    <property type="term" value="C:cytoplasm"/>
    <property type="evidence" value="ECO:0007669"/>
    <property type="project" value="UniProtKB-SubCell"/>
</dbReference>
<sequence length="150" mass="17031">MGGGGSMLVQTPLFGEISIDREKVVTFQHGIPGFENEKQFVFLPMDDSLFTVMQSVTSSLHFIVVRPFQLFPDYDFEIPTSFVNQLEIKEPDEVVIYNIVVLHDDWKKSTVNMQAPIVINSRNGKGLQIVLNQYKIKQPLFPQSVQVKNG</sequence>
<dbReference type="HAMAP" id="MF_01185">
    <property type="entry name" value="FliW"/>
    <property type="match status" value="1"/>
</dbReference>
<organism evidence="5 6">
    <name type="scientific">Brevibacillus fluminis</name>
    <dbReference type="NCBI Taxonomy" id="511487"/>
    <lineage>
        <taxon>Bacteria</taxon>
        <taxon>Bacillati</taxon>
        <taxon>Bacillota</taxon>
        <taxon>Bacilli</taxon>
        <taxon>Bacillales</taxon>
        <taxon>Paenibacillaceae</taxon>
        <taxon>Brevibacillus</taxon>
    </lineage>
</organism>
<dbReference type="Proteomes" id="UP000271031">
    <property type="component" value="Unassembled WGS sequence"/>
</dbReference>
<comment type="subcellular location">
    <subcellularLocation>
        <location evidence="4">Cytoplasm</location>
    </subcellularLocation>
</comment>
<reference evidence="5 6" key="1">
    <citation type="submission" date="2018-10" db="EMBL/GenBank/DDBJ databases">
        <title>Phylogenomics of Brevibacillus.</title>
        <authorList>
            <person name="Dunlap C."/>
        </authorList>
    </citation>
    <scope>NUCLEOTIDE SEQUENCE [LARGE SCALE GENOMIC DNA]</scope>
    <source>
        <strain evidence="5 6">JCM 15716</strain>
    </source>
</reference>
<evidence type="ECO:0000256" key="2">
    <source>
        <dbReference type="ARBA" id="ARBA00022795"/>
    </source>
</evidence>
<keyword evidence="5" id="KW-0966">Cell projection</keyword>
<evidence type="ECO:0000256" key="4">
    <source>
        <dbReference type="HAMAP-Rule" id="MF_01185"/>
    </source>
</evidence>
<dbReference type="OrthoDB" id="9801235at2"/>